<keyword evidence="4" id="KW-0238">DNA-binding</keyword>
<evidence type="ECO:0000256" key="2">
    <source>
        <dbReference type="ARBA" id="ARBA00023163"/>
    </source>
</evidence>
<dbReference type="SUPFAM" id="SSF46785">
    <property type="entry name" value="Winged helix' DNA-binding domain"/>
    <property type="match status" value="1"/>
</dbReference>
<reference evidence="4 5" key="1">
    <citation type="submission" date="2023-07" db="EMBL/GenBank/DDBJ databases">
        <title>Genomic Encyclopedia of Type Strains, Phase IV (KMG-IV): sequencing the most valuable type-strain genomes for metagenomic binning, comparative biology and taxonomic classification.</title>
        <authorList>
            <person name="Goeker M."/>
        </authorList>
    </citation>
    <scope>NUCLEOTIDE SEQUENCE [LARGE SCALE GENOMIC DNA]</scope>
    <source>
        <strain evidence="4 5">DSM 1400</strain>
    </source>
</reference>
<dbReference type="InterPro" id="IPR001034">
    <property type="entry name" value="DeoR_HTH"/>
</dbReference>
<dbReference type="RefSeq" id="WP_307355194.1">
    <property type="nucleotide sequence ID" value="NZ_BAAACJ010000009.1"/>
</dbReference>
<dbReference type="InterPro" id="IPR036388">
    <property type="entry name" value="WH-like_DNA-bd_sf"/>
</dbReference>
<accession>A0ABU0JT27</accession>
<sequence>MIRNRQLELLLYLLKNKKTTYKQLAREFEVSTKTIERDIDRLSAMGVPVQCIQGKHGGVFIDEKYKLSTSFFTNEDIQDIIFALTAFDSFGKKQCKENILKKLCMIAPELVGVLENDSKEYFVCDLVSEKVDMQSEICKNINECMNKDVFLKISFNNYKAVVAPISYVLKPDGLYLYCFNDEYYLISISKIKHTEITENEFIRDFIPYKENKKFSR</sequence>
<dbReference type="InterPro" id="IPR051534">
    <property type="entry name" value="CBASS_pafABC_assoc_protein"/>
</dbReference>
<organism evidence="4 5">
    <name type="scientific">Hathewaya limosa</name>
    <name type="common">Clostridium limosum</name>
    <dbReference type="NCBI Taxonomy" id="1536"/>
    <lineage>
        <taxon>Bacteria</taxon>
        <taxon>Bacillati</taxon>
        <taxon>Bacillota</taxon>
        <taxon>Clostridia</taxon>
        <taxon>Eubacteriales</taxon>
        <taxon>Clostridiaceae</taxon>
        <taxon>Hathewaya</taxon>
    </lineage>
</organism>
<dbReference type="PANTHER" id="PTHR34580">
    <property type="match status" value="1"/>
</dbReference>
<keyword evidence="2" id="KW-0804">Transcription</keyword>
<feature type="domain" description="HTH deoR-type" evidence="3">
    <location>
        <begin position="2"/>
        <end position="61"/>
    </location>
</feature>
<name>A0ABU0JT27_HATLI</name>
<proteinExistence type="predicted"/>
<protein>
    <submittedName>
        <fullName evidence="4">DNA-binding transcriptional regulator YafY</fullName>
    </submittedName>
</protein>
<gene>
    <name evidence="4" type="ORF">QOZ93_000811</name>
</gene>
<dbReference type="Gene3D" id="1.10.10.10">
    <property type="entry name" value="Winged helix-like DNA-binding domain superfamily/Winged helix DNA-binding domain"/>
    <property type="match status" value="1"/>
</dbReference>
<dbReference type="EMBL" id="JAUSWN010000005">
    <property type="protein sequence ID" value="MDQ0479082.1"/>
    <property type="molecule type" value="Genomic_DNA"/>
</dbReference>
<comment type="caution">
    <text evidence="4">The sequence shown here is derived from an EMBL/GenBank/DDBJ whole genome shotgun (WGS) entry which is preliminary data.</text>
</comment>
<evidence type="ECO:0000259" key="3">
    <source>
        <dbReference type="PROSITE" id="PS51000"/>
    </source>
</evidence>
<dbReference type="Pfam" id="PF08279">
    <property type="entry name" value="HTH_11"/>
    <property type="match status" value="1"/>
</dbReference>
<dbReference type="PANTHER" id="PTHR34580:SF1">
    <property type="entry name" value="PROTEIN PAFC"/>
    <property type="match status" value="1"/>
</dbReference>
<keyword evidence="1" id="KW-0805">Transcription regulation</keyword>
<dbReference type="GO" id="GO:0003677">
    <property type="term" value="F:DNA binding"/>
    <property type="evidence" value="ECO:0007669"/>
    <property type="project" value="UniProtKB-KW"/>
</dbReference>
<dbReference type="PROSITE" id="PS51000">
    <property type="entry name" value="HTH_DEOR_2"/>
    <property type="match status" value="1"/>
</dbReference>
<evidence type="ECO:0000256" key="1">
    <source>
        <dbReference type="ARBA" id="ARBA00023015"/>
    </source>
</evidence>
<dbReference type="InterPro" id="IPR036390">
    <property type="entry name" value="WH_DNA-bd_sf"/>
</dbReference>
<dbReference type="Proteomes" id="UP001224418">
    <property type="component" value="Unassembled WGS sequence"/>
</dbReference>
<dbReference type="InterPro" id="IPR013196">
    <property type="entry name" value="HTH_11"/>
</dbReference>
<evidence type="ECO:0000313" key="5">
    <source>
        <dbReference type="Proteomes" id="UP001224418"/>
    </source>
</evidence>
<keyword evidence="5" id="KW-1185">Reference proteome</keyword>
<evidence type="ECO:0000313" key="4">
    <source>
        <dbReference type="EMBL" id="MDQ0479082.1"/>
    </source>
</evidence>